<dbReference type="AlphaFoldDB" id="A0A974P4P2"/>
<dbReference type="Pfam" id="PF14335">
    <property type="entry name" value="DUF4391"/>
    <property type="match status" value="1"/>
</dbReference>
<sequence>MMPAQVRTDGAIQERVARLEAVRAQAREIERITLRLNREKQFNKRVAINAELRVARLEMERLTRANAPMAATSE</sequence>
<reference evidence="2" key="1">
    <citation type="submission" date="2021-01" db="EMBL/GenBank/DDBJ databases">
        <title>Genome sequence of Phenylobacterium sp. 20VBR1 isolated from a valley glaceir, Ny-Alesund, Svalbard.</title>
        <authorList>
            <person name="Thomas F.A."/>
            <person name="Krishnan K.P."/>
            <person name="Sinha R.K."/>
        </authorList>
    </citation>
    <scope>NUCLEOTIDE SEQUENCE</scope>
    <source>
        <strain evidence="2">20VBR1</strain>
    </source>
</reference>
<evidence type="ECO:0000313" key="2">
    <source>
        <dbReference type="EMBL" id="QQZ50335.1"/>
    </source>
</evidence>
<dbReference type="InterPro" id="IPR025503">
    <property type="entry name" value="DUF4391"/>
</dbReference>
<proteinExistence type="predicted"/>
<gene>
    <name evidence="2" type="ORF">JKL49_00980</name>
</gene>
<evidence type="ECO:0000256" key="1">
    <source>
        <dbReference type="SAM" id="Coils"/>
    </source>
</evidence>
<name>A0A974P4P2_9CAUL</name>
<feature type="coiled-coil region" evidence="1">
    <location>
        <begin position="19"/>
        <end position="65"/>
    </location>
</feature>
<keyword evidence="1" id="KW-0175">Coiled coil</keyword>
<protein>
    <submittedName>
        <fullName evidence="2">DUF4391 domain-containing protein</fullName>
    </submittedName>
</protein>
<accession>A0A974P4P2</accession>
<dbReference type="EMBL" id="CP068570">
    <property type="protein sequence ID" value="QQZ50335.1"/>
    <property type="molecule type" value="Genomic_DNA"/>
</dbReference>
<organism evidence="2">
    <name type="scientific">Phenylobacterium glaciei</name>
    <dbReference type="NCBI Taxonomy" id="2803784"/>
    <lineage>
        <taxon>Bacteria</taxon>
        <taxon>Pseudomonadati</taxon>
        <taxon>Pseudomonadota</taxon>
        <taxon>Alphaproteobacteria</taxon>
        <taxon>Caulobacterales</taxon>
        <taxon>Caulobacteraceae</taxon>
        <taxon>Phenylobacterium</taxon>
    </lineage>
</organism>